<evidence type="ECO:0000256" key="5">
    <source>
        <dbReference type="ARBA" id="ARBA00022989"/>
    </source>
</evidence>
<dbReference type="PANTHER" id="PTHR45678">
    <property type="entry name" value="MITOCHONDRIAL 2-OXODICARBOXYLATE CARRIER 1-RELATED"/>
    <property type="match status" value="1"/>
</dbReference>
<dbReference type="InterPro" id="IPR018108">
    <property type="entry name" value="MCP_transmembrane"/>
</dbReference>
<comment type="subcellular location">
    <subcellularLocation>
        <location evidence="1">Mitochondrion inner membrane</location>
        <topology evidence="1">Multi-pass membrane protein</topology>
    </subcellularLocation>
</comment>
<comment type="similarity">
    <text evidence="2">Belongs to the mitochondrial carrier (TC 2.A.29) family.</text>
</comment>
<feature type="repeat" description="Solcar" evidence="8">
    <location>
        <begin position="557"/>
        <end position="644"/>
    </location>
</feature>
<comment type="caution">
    <text evidence="11">The sequence shown here is derived from an EMBL/GenBank/DDBJ whole genome shotgun (WGS) entry which is preliminary data.</text>
</comment>
<feature type="compositionally biased region" description="Basic and acidic residues" evidence="10">
    <location>
        <begin position="357"/>
        <end position="374"/>
    </location>
</feature>
<dbReference type="Gene3D" id="1.50.40.10">
    <property type="entry name" value="Mitochondrial carrier domain"/>
    <property type="match status" value="1"/>
</dbReference>
<dbReference type="PANTHER" id="PTHR45678:SF9">
    <property type="entry name" value="CALCIUM-BINDING MITOCHONDRIAL CARRIER PROTEIN ARALAR1"/>
    <property type="match status" value="1"/>
</dbReference>
<keyword evidence="4" id="KW-0999">Mitochondrion inner membrane</keyword>
<feature type="compositionally biased region" description="Polar residues" evidence="10">
    <location>
        <begin position="327"/>
        <end position="336"/>
    </location>
</feature>
<feature type="compositionally biased region" description="Polar residues" evidence="10">
    <location>
        <begin position="346"/>
        <end position="356"/>
    </location>
</feature>
<keyword evidence="5" id="KW-1133">Transmembrane helix</keyword>
<dbReference type="Proteomes" id="UP000310685">
    <property type="component" value="Unassembled WGS sequence"/>
</dbReference>
<dbReference type="GO" id="GO:0043490">
    <property type="term" value="P:malate-aspartate shuttle"/>
    <property type="evidence" value="ECO:0007669"/>
    <property type="project" value="TreeGrafter"/>
</dbReference>
<dbReference type="GO" id="GO:0005743">
    <property type="term" value="C:mitochondrial inner membrane"/>
    <property type="evidence" value="ECO:0007669"/>
    <property type="project" value="UniProtKB-SubCell"/>
</dbReference>
<evidence type="ECO:0008006" key="13">
    <source>
        <dbReference type="Google" id="ProtNLM"/>
    </source>
</evidence>
<feature type="region of interest" description="Disordered" evidence="10">
    <location>
        <begin position="235"/>
        <end position="374"/>
    </location>
</feature>
<evidence type="ECO:0000256" key="8">
    <source>
        <dbReference type="PROSITE-ProRule" id="PRU00282"/>
    </source>
</evidence>
<feature type="compositionally biased region" description="Low complexity" evidence="10">
    <location>
        <begin position="281"/>
        <end position="290"/>
    </location>
</feature>
<organism evidence="11 12">
    <name type="scientific">Wallemia mellicola</name>
    <dbReference type="NCBI Taxonomy" id="1708541"/>
    <lineage>
        <taxon>Eukaryota</taxon>
        <taxon>Fungi</taxon>
        <taxon>Dikarya</taxon>
        <taxon>Basidiomycota</taxon>
        <taxon>Wallemiomycotina</taxon>
        <taxon>Wallemiomycetes</taxon>
        <taxon>Wallemiales</taxon>
        <taxon>Wallemiaceae</taxon>
        <taxon>Wallemia</taxon>
    </lineage>
</organism>
<feature type="compositionally biased region" description="Polar residues" evidence="10">
    <location>
        <begin position="188"/>
        <end position="210"/>
    </location>
</feature>
<name>A0A4T0MGM9_9BASI</name>
<evidence type="ECO:0000313" key="11">
    <source>
        <dbReference type="EMBL" id="TIB82395.1"/>
    </source>
</evidence>
<dbReference type="InterPro" id="IPR023395">
    <property type="entry name" value="MCP_dom_sf"/>
</dbReference>
<feature type="region of interest" description="Disordered" evidence="10">
    <location>
        <begin position="188"/>
        <end position="212"/>
    </location>
</feature>
<feature type="coiled-coil region" evidence="9">
    <location>
        <begin position="1"/>
        <end position="28"/>
    </location>
</feature>
<gene>
    <name evidence="11" type="ORF">E3Q22_00207</name>
</gene>
<keyword evidence="3 8" id="KW-0812">Transmembrane</keyword>
<evidence type="ECO:0000313" key="12">
    <source>
        <dbReference type="Proteomes" id="UP000310685"/>
    </source>
</evidence>
<keyword evidence="9" id="KW-0175">Coiled coil</keyword>
<evidence type="ECO:0000256" key="7">
    <source>
        <dbReference type="ARBA" id="ARBA00023136"/>
    </source>
</evidence>
<sequence length="792" mass="87051">MKKSKALLKNLQKADKEYEQALRNASQKGDTSAAALLALGSIDATGAITSVAQLLNEINQSFEGYSSELFKSRQALAELVSQEERYSLVDRDREILVQQVIKASSKKSNGSAPEKLLSSQRELRACEVHLSEIEVDLMTNRQRIIYSSIEGRLKSLVDLGDNLIRFGEHGLENIQLLPTSANLLDNPSIDSLSPSQSASQVQEDTPNISGPITAIKNPNLKRGHSDAARAVQIVQPQDTPKPSMFTEQFSDSSIQSPGPTTTKAIRQPLIPEPLYQQQSQKKSGGFFRRLFGGGKKEKAPKQAKKHQKETEVDTHQKKSLFSIGFGSKSSHPQTDSNDNRRKSFDGWQTRTASNIKSLERDDSSDEDNHVDNDGWIRPEDFQKIILEVASHKLSGPVLDRLPSLCHITADQRISYADVRAFYNVLHDMDAVEHVVDVATAQSPDGRISPSDFLATAQRNTRYGSFSPMEVAFAWHLASPGAVGRAGTPEPDVRLSKADFDALFDPNWTPIEALAPSQPPKSALHETLMVGVAPEKAIKLTVNDAVRHLAQNTETGQISLPWEIIAGGAAGGSQVVFTNPLEIVKIRLQIQGEAAKLGEAQPRGAFHIIRQLGLLGLYKGATACLLRDVPFSMVYFTSYAHLKKDFFKEGLHGKKLGFGETLLSAAVAGMPAAYLTTPADVIKTRLQAEARQGQTNYRNVGHAFTSILKEEGAKALFKGGPARVLRSSPQFGVTLVAYEWLHKLLPYPFRNTESPSVGALLPQREEDITRVRARNALKLLLDTHCDFGRVRVH</sequence>
<evidence type="ECO:0000256" key="6">
    <source>
        <dbReference type="ARBA" id="ARBA00023128"/>
    </source>
</evidence>
<dbReference type="EMBL" id="SPRC01000002">
    <property type="protein sequence ID" value="TIB82395.1"/>
    <property type="molecule type" value="Genomic_DNA"/>
</dbReference>
<dbReference type="GO" id="GO:0005313">
    <property type="term" value="F:L-glutamate transmembrane transporter activity"/>
    <property type="evidence" value="ECO:0007669"/>
    <property type="project" value="TreeGrafter"/>
</dbReference>
<proteinExistence type="inferred from homology"/>
<dbReference type="InterPro" id="IPR051028">
    <property type="entry name" value="Mito_Solute_Carrier"/>
</dbReference>
<evidence type="ECO:0000256" key="4">
    <source>
        <dbReference type="ARBA" id="ARBA00022792"/>
    </source>
</evidence>
<evidence type="ECO:0000256" key="9">
    <source>
        <dbReference type="SAM" id="Coils"/>
    </source>
</evidence>
<accession>A0A4T0MGM9</accession>
<dbReference type="Gene3D" id="1.20.1270.60">
    <property type="entry name" value="Arfaptin homology (AH) domain/BAR domain"/>
    <property type="match status" value="1"/>
</dbReference>
<dbReference type="InterPro" id="IPR027267">
    <property type="entry name" value="AH/BAR_dom_sf"/>
</dbReference>
<keyword evidence="7 8" id="KW-0472">Membrane</keyword>
<keyword evidence="6" id="KW-0496">Mitochondrion</keyword>
<dbReference type="PROSITE" id="PS50920">
    <property type="entry name" value="SOLCAR"/>
    <property type="match status" value="2"/>
</dbReference>
<reference evidence="11 12" key="1">
    <citation type="submission" date="2019-03" db="EMBL/GenBank/DDBJ databases">
        <title>Sequencing 25 genomes of Wallemia mellicola.</title>
        <authorList>
            <person name="Gostincar C."/>
        </authorList>
    </citation>
    <scope>NUCLEOTIDE SEQUENCE [LARGE SCALE GENOMIC DNA]</scope>
    <source>
        <strain evidence="11 12">EXF-6152</strain>
    </source>
</reference>
<dbReference type="GO" id="GO:0015183">
    <property type="term" value="F:L-aspartate transmembrane transporter activity"/>
    <property type="evidence" value="ECO:0007669"/>
    <property type="project" value="TreeGrafter"/>
</dbReference>
<feature type="repeat" description="Solcar" evidence="8">
    <location>
        <begin position="655"/>
        <end position="743"/>
    </location>
</feature>
<dbReference type="FunFam" id="1.50.40.10:FF:000147">
    <property type="entry name" value="Solute carrier family 25 (Mitochondrial aspartate/glutamate transporter), member 12/13"/>
    <property type="match status" value="1"/>
</dbReference>
<evidence type="ECO:0000256" key="2">
    <source>
        <dbReference type="ARBA" id="ARBA00006375"/>
    </source>
</evidence>
<dbReference type="SUPFAM" id="SSF103506">
    <property type="entry name" value="Mitochondrial carrier"/>
    <property type="match status" value="1"/>
</dbReference>
<dbReference type="Pfam" id="PF00153">
    <property type="entry name" value="Mito_carr"/>
    <property type="match status" value="2"/>
</dbReference>
<feature type="compositionally biased region" description="Polar residues" evidence="10">
    <location>
        <begin position="235"/>
        <end position="264"/>
    </location>
</feature>
<evidence type="ECO:0000256" key="1">
    <source>
        <dbReference type="ARBA" id="ARBA00004448"/>
    </source>
</evidence>
<dbReference type="AlphaFoldDB" id="A0A4T0MGM9"/>
<evidence type="ECO:0000256" key="3">
    <source>
        <dbReference type="ARBA" id="ARBA00022692"/>
    </source>
</evidence>
<protein>
    <recommendedName>
        <fullName evidence="13">Mitochondrial carrier</fullName>
    </recommendedName>
</protein>
<evidence type="ECO:0000256" key="10">
    <source>
        <dbReference type="SAM" id="MobiDB-lite"/>
    </source>
</evidence>